<feature type="signal peptide" evidence="2">
    <location>
        <begin position="1"/>
        <end position="22"/>
    </location>
</feature>
<dbReference type="Proteomes" id="UP000087171">
    <property type="component" value="Chromosome Ca5"/>
</dbReference>
<dbReference type="GO" id="GO:0016298">
    <property type="term" value="F:lipase activity"/>
    <property type="evidence" value="ECO:0007669"/>
    <property type="project" value="InterPro"/>
</dbReference>
<evidence type="ECO:0000313" key="4">
    <source>
        <dbReference type="RefSeq" id="XP_012571415.1"/>
    </source>
</evidence>
<dbReference type="SUPFAM" id="SSF52266">
    <property type="entry name" value="SGNH hydrolase"/>
    <property type="match status" value="1"/>
</dbReference>
<dbReference type="InterPro" id="IPR035669">
    <property type="entry name" value="SGNH_plant_lipase-like"/>
</dbReference>
<dbReference type="InterPro" id="IPR036514">
    <property type="entry name" value="SGNH_hydro_sf"/>
</dbReference>
<dbReference type="GO" id="GO:0005576">
    <property type="term" value="C:extracellular region"/>
    <property type="evidence" value="ECO:0007669"/>
    <property type="project" value="TreeGrafter"/>
</dbReference>
<dbReference type="PROSITE" id="PS01098">
    <property type="entry name" value="LIPASE_GDSL_SER"/>
    <property type="match status" value="1"/>
</dbReference>
<dbReference type="InterPro" id="IPR008265">
    <property type="entry name" value="Lipase_GDSL_AS"/>
</dbReference>
<evidence type="ECO:0000313" key="3">
    <source>
        <dbReference type="Proteomes" id="UP000087171"/>
    </source>
</evidence>
<dbReference type="InterPro" id="IPR001087">
    <property type="entry name" value="GDSL"/>
</dbReference>
<dbReference type="RefSeq" id="XP_012571415.1">
    <property type="nucleotide sequence ID" value="XM_012715961.2"/>
</dbReference>
<organism evidence="3 4">
    <name type="scientific">Cicer arietinum</name>
    <name type="common">Chickpea</name>
    <name type="synonym">Garbanzo</name>
    <dbReference type="NCBI Taxonomy" id="3827"/>
    <lineage>
        <taxon>Eukaryota</taxon>
        <taxon>Viridiplantae</taxon>
        <taxon>Streptophyta</taxon>
        <taxon>Embryophyta</taxon>
        <taxon>Tracheophyta</taxon>
        <taxon>Spermatophyta</taxon>
        <taxon>Magnoliopsida</taxon>
        <taxon>eudicotyledons</taxon>
        <taxon>Gunneridae</taxon>
        <taxon>Pentapetalae</taxon>
        <taxon>rosids</taxon>
        <taxon>fabids</taxon>
        <taxon>Fabales</taxon>
        <taxon>Fabaceae</taxon>
        <taxon>Papilionoideae</taxon>
        <taxon>50 kb inversion clade</taxon>
        <taxon>NPAAA clade</taxon>
        <taxon>Hologalegina</taxon>
        <taxon>IRL clade</taxon>
        <taxon>Cicereae</taxon>
        <taxon>Cicer</taxon>
    </lineage>
</organism>
<dbReference type="CDD" id="cd01837">
    <property type="entry name" value="SGNH_plant_lipase_like"/>
    <property type="match status" value="1"/>
</dbReference>
<dbReference type="AlphaFoldDB" id="A0A1S3E6J7"/>
<dbReference type="InterPro" id="IPR050592">
    <property type="entry name" value="GDSL_lipolytic_enzyme"/>
</dbReference>
<comment type="similarity">
    <text evidence="1">Belongs to the 'GDSL' lipolytic enzyme family.</text>
</comment>
<dbReference type="KEGG" id="cam:101502248"/>
<reference evidence="4" key="2">
    <citation type="submission" date="2025-08" db="UniProtKB">
        <authorList>
            <consortium name="RefSeq"/>
        </authorList>
    </citation>
    <scope>IDENTIFICATION</scope>
    <source>
        <tissue evidence="4">Etiolated seedlings</tissue>
    </source>
</reference>
<gene>
    <name evidence="4" type="primary">LOC101502248</name>
</gene>
<sequence>MMSKIIAVFVCCVLCILVCCTTEDINIKMGGNETVTFPALIVFGDSIVDTGSNNDLITEAKCNFLPYGRDFLGGKPTGRFSNGRVPPDFIAEELGIKDLIPSYRSSDLQSNDLLTGVSFASGASGYDPLTPQLQCLQSVIPLSDQLKQFKEYIEKLKGNFGEERTKFILSKSLVLVVASNNDIGISYFATRIRQVQYDIGSYTDMLVHFASTFIKDIYGLGARRIGVFDAAPLGCVPFERTLFGDEERKCSQEINSASQLFNIKLSTQIDHLNQNLPQANVVYVDIYNPLLHIIENPIKYGFEVVDKGCCGTGTIELGTLCNQLQPTCIDDSKHVFWDAFHPTEKTYQILVRDLLNKTLHKFF</sequence>
<dbReference type="PANTHER" id="PTHR45642">
    <property type="entry name" value="GDSL ESTERASE/LIPASE EXL3"/>
    <property type="match status" value="1"/>
</dbReference>
<accession>A0A1S3E6J7</accession>
<name>A0A1S3E6J7_CICAR</name>
<dbReference type="OrthoDB" id="1600564at2759"/>
<dbReference type="FunFam" id="3.40.50.1110:FF:000003">
    <property type="entry name" value="GDSL esterase/lipase APG"/>
    <property type="match status" value="1"/>
</dbReference>
<proteinExistence type="inferred from homology"/>
<dbReference type="Pfam" id="PF00657">
    <property type="entry name" value="Lipase_GDSL"/>
    <property type="match status" value="1"/>
</dbReference>
<evidence type="ECO:0000256" key="2">
    <source>
        <dbReference type="SAM" id="SignalP"/>
    </source>
</evidence>
<keyword evidence="2" id="KW-0732">Signal</keyword>
<dbReference type="GeneID" id="101502248"/>
<reference evidence="3" key="1">
    <citation type="journal article" date="2013" name="Nat. Biotechnol.">
        <title>Draft genome sequence of chickpea (Cicer arietinum) provides a resource for trait improvement.</title>
        <authorList>
            <person name="Varshney R.K."/>
            <person name="Song C."/>
            <person name="Saxena R.K."/>
            <person name="Azam S."/>
            <person name="Yu S."/>
            <person name="Sharpe A.G."/>
            <person name="Cannon S."/>
            <person name="Baek J."/>
            <person name="Rosen B.D."/>
            <person name="Tar'an B."/>
            <person name="Millan T."/>
            <person name="Zhang X."/>
            <person name="Ramsay L.D."/>
            <person name="Iwata A."/>
            <person name="Wang Y."/>
            <person name="Nelson W."/>
            <person name="Farmer A.D."/>
            <person name="Gaur P.M."/>
            <person name="Soderlund C."/>
            <person name="Penmetsa R.V."/>
            <person name="Xu C."/>
            <person name="Bharti A.K."/>
            <person name="He W."/>
            <person name="Winter P."/>
            <person name="Zhao S."/>
            <person name="Hane J.K."/>
            <person name="Carrasquilla-Garcia N."/>
            <person name="Condie J.A."/>
            <person name="Upadhyaya H.D."/>
            <person name="Luo M.C."/>
            <person name="Thudi M."/>
            <person name="Gowda C.L."/>
            <person name="Singh N.P."/>
            <person name="Lichtenzveig J."/>
            <person name="Gali K.K."/>
            <person name="Rubio J."/>
            <person name="Nadarajan N."/>
            <person name="Dolezel J."/>
            <person name="Bansal K.C."/>
            <person name="Xu X."/>
            <person name="Edwards D."/>
            <person name="Zhang G."/>
            <person name="Kahl G."/>
            <person name="Gil J."/>
            <person name="Singh K.B."/>
            <person name="Datta S.K."/>
            <person name="Jackson S.A."/>
            <person name="Wang J."/>
            <person name="Cook D.R."/>
        </authorList>
    </citation>
    <scope>NUCLEOTIDE SEQUENCE [LARGE SCALE GENOMIC DNA]</scope>
    <source>
        <strain evidence="3">cv. CDC Frontier</strain>
    </source>
</reference>
<dbReference type="PANTHER" id="PTHR45642:SF134">
    <property type="entry name" value="BNAC02G29810D PROTEIN"/>
    <property type="match status" value="1"/>
</dbReference>
<keyword evidence="3" id="KW-1185">Reference proteome</keyword>
<dbReference type="GO" id="GO:0006629">
    <property type="term" value="P:lipid metabolic process"/>
    <property type="evidence" value="ECO:0007669"/>
    <property type="project" value="InterPro"/>
</dbReference>
<evidence type="ECO:0000256" key="1">
    <source>
        <dbReference type="ARBA" id="ARBA00008668"/>
    </source>
</evidence>
<protein>
    <submittedName>
        <fullName evidence="4">GDSL esterase/lipase At3g14820-like isoform X1</fullName>
    </submittedName>
</protein>
<feature type="chain" id="PRO_5010273471" evidence="2">
    <location>
        <begin position="23"/>
        <end position="363"/>
    </location>
</feature>
<dbReference type="Gene3D" id="3.40.50.1110">
    <property type="entry name" value="SGNH hydrolase"/>
    <property type="match status" value="1"/>
</dbReference>